<evidence type="ECO:0000256" key="2">
    <source>
        <dbReference type="ARBA" id="ARBA00023015"/>
    </source>
</evidence>
<dbReference type="CDD" id="cd10017">
    <property type="entry name" value="B3_DNA"/>
    <property type="match status" value="1"/>
</dbReference>
<reference evidence="8" key="2">
    <citation type="journal article" date="2024" name="Plant">
        <title>Genomic evolution and insights into agronomic trait innovations of Sesamum species.</title>
        <authorList>
            <person name="Miao H."/>
            <person name="Wang L."/>
            <person name="Qu L."/>
            <person name="Liu H."/>
            <person name="Sun Y."/>
            <person name="Le M."/>
            <person name="Wang Q."/>
            <person name="Wei S."/>
            <person name="Zheng Y."/>
            <person name="Lin W."/>
            <person name="Duan Y."/>
            <person name="Cao H."/>
            <person name="Xiong S."/>
            <person name="Wang X."/>
            <person name="Wei L."/>
            <person name="Li C."/>
            <person name="Ma Q."/>
            <person name="Ju M."/>
            <person name="Zhao R."/>
            <person name="Li G."/>
            <person name="Mu C."/>
            <person name="Tian Q."/>
            <person name="Mei H."/>
            <person name="Zhang T."/>
            <person name="Gao T."/>
            <person name="Zhang H."/>
        </authorList>
    </citation>
    <scope>NUCLEOTIDE SEQUENCE</scope>
    <source>
        <strain evidence="8">3651</strain>
    </source>
</reference>
<dbReference type="Gene3D" id="2.40.330.10">
    <property type="entry name" value="DNA-binding pseudobarrel domain"/>
    <property type="match status" value="1"/>
</dbReference>
<keyword evidence="4" id="KW-0804">Transcription</keyword>
<keyword evidence="9" id="KW-1185">Reference proteome</keyword>
<accession>A0AAE1XLW0</accession>
<dbReference type="Proteomes" id="UP001293254">
    <property type="component" value="Unassembled WGS sequence"/>
</dbReference>
<dbReference type="GO" id="GO:0005634">
    <property type="term" value="C:nucleus"/>
    <property type="evidence" value="ECO:0007669"/>
    <property type="project" value="UniProtKB-SubCell"/>
</dbReference>
<proteinExistence type="predicted"/>
<reference evidence="8" key="1">
    <citation type="submission" date="2020-06" db="EMBL/GenBank/DDBJ databases">
        <authorList>
            <person name="Li T."/>
            <person name="Hu X."/>
            <person name="Zhang T."/>
            <person name="Song X."/>
            <person name="Zhang H."/>
            <person name="Dai N."/>
            <person name="Sheng W."/>
            <person name="Hou X."/>
            <person name="Wei L."/>
        </authorList>
    </citation>
    <scope>NUCLEOTIDE SEQUENCE</scope>
    <source>
        <strain evidence="8">3651</strain>
        <tissue evidence="8">Leaf</tissue>
    </source>
</reference>
<feature type="compositionally biased region" description="Acidic residues" evidence="6">
    <location>
        <begin position="147"/>
        <end position="157"/>
    </location>
</feature>
<dbReference type="GO" id="GO:0003677">
    <property type="term" value="F:DNA binding"/>
    <property type="evidence" value="ECO:0007669"/>
    <property type="project" value="UniProtKB-KW"/>
</dbReference>
<gene>
    <name evidence="8" type="ORF">Salat_2839300</name>
</gene>
<dbReference type="AlphaFoldDB" id="A0AAE1XLW0"/>
<evidence type="ECO:0000256" key="1">
    <source>
        <dbReference type="ARBA" id="ARBA00004123"/>
    </source>
</evidence>
<comment type="caution">
    <text evidence="8">The sequence shown here is derived from an EMBL/GenBank/DDBJ whole genome shotgun (WGS) entry which is preliminary data.</text>
</comment>
<organism evidence="8 9">
    <name type="scientific">Sesamum alatum</name>
    <dbReference type="NCBI Taxonomy" id="300844"/>
    <lineage>
        <taxon>Eukaryota</taxon>
        <taxon>Viridiplantae</taxon>
        <taxon>Streptophyta</taxon>
        <taxon>Embryophyta</taxon>
        <taxon>Tracheophyta</taxon>
        <taxon>Spermatophyta</taxon>
        <taxon>Magnoliopsida</taxon>
        <taxon>eudicotyledons</taxon>
        <taxon>Gunneridae</taxon>
        <taxon>Pentapetalae</taxon>
        <taxon>asterids</taxon>
        <taxon>lamiids</taxon>
        <taxon>Lamiales</taxon>
        <taxon>Pedaliaceae</taxon>
        <taxon>Sesamum</taxon>
    </lineage>
</organism>
<evidence type="ECO:0000256" key="3">
    <source>
        <dbReference type="ARBA" id="ARBA00023125"/>
    </source>
</evidence>
<dbReference type="InterPro" id="IPR003340">
    <property type="entry name" value="B3_DNA-bd"/>
</dbReference>
<dbReference type="PANTHER" id="PTHR31920">
    <property type="entry name" value="B3 DOMAIN-CONTAINING"/>
    <property type="match status" value="1"/>
</dbReference>
<protein>
    <submittedName>
        <fullName evidence="8">B3 domain-containing protein</fullName>
    </submittedName>
</protein>
<evidence type="ECO:0000313" key="9">
    <source>
        <dbReference type="Proteomes" id="UP001293254"/>
    </source>
</evidence>
<name>A0AAE1XLW0_9LAMI</name>
<keyword evidence="5" id="KW-0539">Nucleus</keyword>
<evidence type="ECO:0000259" key="7">
    <source>
        <dbReference type="PROSITE" id="PS50863"/>
    </source>
</evidence>
<dbReference type="Pfam" id="PF02362">
    <property type="entry name" value="B3"/>
    <property type="match status" value="1"/>
</dbReference>
<keyword evidence="2" id="KW-0805">Transcription regulation</keyword>
<dbReference type="InterPro" id="IPR015300">
    <property type="entry name" value="DNA-bd_pseudobarrel_sf"/>
</dbReference>
<sequence length="157" mass="17731">MVKRGRGRPKKISPDNLTDRGKRMEKCEDIPEFFKIYVPAMCTDSMRIPPEFIKKIGGNIPRIARLTREPGLLSWQVSVSRNDEHWFLGEGWAEFVQENSVENGDFLTFSYVGNSTFSVKVFGPNGCRKSIEDRSSIKYGKSTENDLQGDDGTSESG</sequence>
<keyword evidence="3" id="KW-0238">DNA-binding</keyword>
<dbReference type="PANTHER" id="PTHR31920:SF148">
    <property type="entry name" value="B3 DOMAIN-CONTAINING PROTEIN OS03G0621600"/>
    <property type="match status" value="1"/>
</dbReference>
<evidence type="ECO:0000313" key="8">
    <source>
        <dbReference type="EMBL" id="KAK4414263.1"/>
    </source>
</evidence>
<comment type="subcellular location">
    <subcellularLocation>
        <location evidence="1">Nucleus</location>
    </subcellularLocation>
</comment>
<dbReference type="SMART" id="SM01019">
    <property type="entry name" value="B3"/>
    <property type="match status" value="1"/>
</dbReference>
<dbReference type="PROSITE" id="PS50863">
    <property type="entry name" value="B3"/>
    <property type="match status" value="1"/>
</dbReference>
<dbReference type="InterPro" id="IPR050655">
    <property type="entry name" value="Plant_B3_domain"/>
</dbReference>
<evidence type="ECO:0000256" key="4">
    <source>
        <dbReference type="ARBA" id="ARBA00023163"/>
    </source>
</evidence>
<evidence type="ECO:0000256" key="5">
    <source>
        <dbReference type="ARBA" id="ARBA00023242"/>
    </source>
</evidence>
<feature type="region of interest" description="Disordered" evidence="6">
    <location>
        <begin position="1"/>
        <end position="21"/>
    </location>
</feature>
<dbReference type="SUPFAM" id="SSF101936">
    <property type="entry name" value="DNA-binding pseudobarrel domain"/>
    <property type="match status" value="1"/>
</dbReference>
<feature type="region of interest" description="Disordered" evidence="6">
    <location>
        <begin position="138"/>
        <end position="157"/>
    </location>
</feature>
<dbReference type="EMBL" id="JACGWO010000012">
    <property type="protein sequence ID" value="KAK4414263.1"/>
    <property type="molecule type" value="Genomic_DNA"/>
</dbReference>
<feature type="domain" description="TF-B3" evidence="7">
    <location>
        <begin position="31"/>
        <end position="125"/>
    </location>
</feature>
<feature type="compositionally biased region" description="Basic residues" evidence="6">
    <location>
        <begin position="1"/>
        <end position="11"/>
    </location>
</feature>
<evidence type="ECO:0000256" key="6">
    <source>
        <dbReference type="SAM" id="MobiDB-lite"/>
    </source>
</evidence>